<evidence type="ECO:0000313" key="7">
    <source>
        <dbReference type="Proteomes" id="UP001162802"/>
    </source>
</evidence>
<gene>
    <name evidence="6" type="ORF">MTR65_00590</name>
</gene>
<dbReference type="SUPFAM" id="SSF53850">
    <property type="entry name" value="Periplasmic binding protein-like II"/>
    <property type="match status" value="1"/>
</dbReference>
<comment type="similarity">
    <text evidence="1">Belongs to the LysR transcriptional regulatory family.</text>
</comment>
<dbReference type="InterPro" id="IPR036388">
    <property type="entry name" value="WH-like_DNA-bd_sf"/>
</dbReference>
<dbReference type="PANTHER" id="PTHR30427:SF1">
    <property type="entry name" value="TRANSCRIPTIONAL ACTIVATOR PROTEIN LYSR"/>
    <property type="match status" value="1"/>
</dbReference>
<protein>
    <submittedName>
        <fullName evidence="6">LysR substrate-binding domain-containing protein</fullName>
    </submittedName>
</protein>
<evidence type="ECO:0000256" key="4">
    <source>
        <dbReference type="ARBA" id="ARBA00023163"/>
    </source>
</evidence>
<name>A0ABT0A7J7_9SPHN</name>
<dbReference type="Gene3D" id="3.40.190.10">
    <property type="entry name" value="Periplasmic binding protein-like II"/>
    <property type="match status" value="2"/>
</dbReference>
<evidence type="ECO:0000256" key="2">
    <source>
        <dbReference type="ARBA" id="ARBA00023015"/>
    </source>
</evidence>
<feature type="domain" description="HTH lysR-type" evidence="5">
    <location>
        <begin position="1"/>
        <end position="58"/>
    </location>
</feature>
<evidence type="ECO:0000256" key="1">
    <source>
        <dbReference type="ARBA" id="ARBA00009437"/>
    </source>
</evidence>
<dbReference type="Pfam" id="PF00126">
    <property type="entry name" value="HTH_1"/>
    <property type="match status" value="1"/>
</dbReference>
<dbReference type="InterPro" id="IPR036390">
    <property type="entry name" value="WH_DNA-bd_sf"/>
</dbReference>
<dbReference type="Gene3D" id="1.10.10.10">
    <property type="entry name" value="Winged helix-like DNA-binding domain superfamily/Winged helix DNA-binding domain"/>
    <property type="match status" value="1"/>
</dbReference>
<reference evidence="6" key="1">
    <citation type="submission" date="2022-03" db="EMBL/GenBank/DDBJ databases">
        <title>Identification of a novel bacterium isolated from mangrove sediments.</title>
        <authorList>
            <person name="Pan X."/>
        </authorList>
    </citation>
    <scope>NUCLEOTIDE SEQUENCE</scope>
    <source>
        <strain evidence="6">B2637</strain>
    </source>
</reference>
<accession>A0ABT0A7J7</accession>
<comment type="caution">
    <text evidence="6">The sequence shown here is derived from an EMBL/GenBank/DDBJ whole genome shotgun (WGS) entry which is preliminary data.</text>
</comment>
<proteinExistence type="inferred from homology"/>
<keyword evidence="4" id="KW-0804">Transcription</keyword>
<dbReference type="SUPFAM" id="SSF46785">
    <property type="entry name" value="Winged helix' DNA-binding domain"/>
    <property type="match status" value="1"/>
</dbReference>
<sequence length="295" mass="32152">MKLRHIEVFHAVYTTGSVSKAARQLNVSQPAATNLLRHAEDLLGFPLFDRVRGRLVPTADAHELIAQADEIQAQVHHFREIAQNLRRGRGQVLRIATLPALGVDFLPRTVADYVREHPGVVIDLSTSHHDEMAAKLYKRETDLVICYSLPRGTPVASVPLGEAEMVALFREEDFPDAPDPLPLEALAGLSYVSTSDSGPQARLVANEMAARGIELEPVASSRSYAMAAAMVRAGMGATIVDQHTALGALRPGLTIRPLEPRQPYLIQAAHLEGRPPSRLALDFLEHIRTRLAAGG</sequence>
<dbReference type="InterPro" id="IPR005119">
    <property type="entry name" value="LysR_subst-bd"/>
</dbReference>
<dbReference type="PANTHER" id="PTHR30427">
    <property type="entry name" value="TRANSCRIPTIONAL ACTIVATOR PROTEIN LYSR"/>
    <property type="match status" value="1"/>
</dbReference>
<organism evidence="6 7">
    <name type="scientific">Novosphingobium mangrovi</name>
    <name type="common">ex Hu et al. 2023</name>
    <dbReference type="NCBI Taxonomy" id="2930094"/>
    <lineage>
        <taxon>Bacteria</taxon>
        <taxon>Pseudomonadati</taxon>
        <taxon>Pseudomonadota</taxon>
        <taxon>Alphaproteobacteria</taxon>
        <taxon>Sphingomonadales</taxon>
        <taxon>Sphingomonadaceae</taxon>
        <taxon>Novosphingobium</taxon>
    </lineage>
</organism>
<keyword evidence="7" id="KW-1185">Reference proteome</keyword>
<dbReference type="RefSeq" id="WP_243796290.1">
    <property type="nucleotide sequence ID" value="NZ_JALHAT010000001.1"/>
</dbReference>
<keyword evidence="3" id="KW-0238">DNA-binding</keyword>
<evidence type="ECO:0000259" key="5">
    <source>
        <dbReference type="PROSITE" id="PS50931"/>
    </source>
</evidence>
<dbReference type="PRINTS" id="PR00039">
    <property type="entry name" value="HTHLYSR"/>
</dbReference>
<dbReference type="EMBL" id="JALHAT010000001">
    <property type="protein sequence ID" value="MCJ1959175.1"/>
    <property type="molecule type" value="Genomic_DNA"/>
</dbReference>
<dbReference type="PROSITE" id="PS50931">
    <property type="entry name" value="HTH_LYSR"/>
    <property type="match status" value="1"/>
</dbReference>
<keyword evidence="2" id="KW-0805">Transcription regulation</keyword>
<evidence type="ECO:0000256" key="3">
    <source>
        <dbReference type="ARBA" id="ARBA00023125"/>
    </source>
</evidence>
<evidence type="ECO:0000313" key="6">
    <source>
        <dbReference type="EMBL" id="MCJ1959175.1"/>
    </source>
</evidence>
<dbReference type="Pfam" id="PF03466">
    <property type="entry name" value="LysR_substrate"/>
    <property type="match status" value="1"/>
</dbReference>
<dbReference type="Proteomes" id="UP001162802">
    <property type="component" value="Unassembled WGS sequence"/>
</dbReference>
<dbReference type="InterPro" id="IPR000847">
    <property type="entry name" value="LysR_HTH_N"/>
</dbReference>